<keyword evidence="1" id="KW-0812">Transmembrane</keyword>
<evidence type="ECO:0000256" key="1">
    <source>
        <dbReference type="SAM" id="Phobius"/>
    </source>
</evidence>
<dbReference type="EMBL" id="CP031165">
    <property type="protein sequence ID" value="AXV05224.1"/>
    <property type="molecule type" value="Genomic_DNA"/>
</dbReference>
<sequence length="93" mass="9019">MDSDELPSAAFGLLALALSAGAALGVLRPGPEGMADNVPILAFAGLIAGVVGLYVGKTRGLGRQMATLGAAAGLLAILLFGGSIAVDAILNTA</sequence>
<accession>A0A346XSM7</accession>
<dbReference type="OrthoDB" id="9931342at2"/>
<feature type="transmembrane region" description="Helical" evidence="1">
    <location>
        <begin position="38"/>
        <end position="56"/>
    </location>
</feature>
<protein>
    <submittedName>
        <fullName evidence="2">Uncharacterized protein</fullName>
    </submittedName>
</protein>
<keyword evidence="3" id="KW-1185">Reference proteome</keyword>
<evidence type="ECO:0000313" key="3">
    <source>
        <dbReference type="Proteomes" id="UP000264006"/>
    </source>
</evidence>
<keyword evidence="1" id="KW-0472">Membrane</keyword>
<gene>
    <name evidence="2" type="ORF">DVS28_a0517</name>
</gene>
<dbReference type="AlphaFoldDB" id="A0A346XSM7"/>
<keyword evidence="1" id="KW-1133">Transmembrane helix</keyword>
<name>A0A346XSM7_9ACTN</name>
<feature type="transmembrane region" description="Helical" evidence="1">
    <location>
        <begin position="68"/>
        <end position="90"/>
    </location>
</feature>
<reference evidence="2 3" key="1">
    <citation type="submission" date="2018-09" db="EMBL/GenBank/DDBJ databases">
        <title>Complete genome sequence of Euzebya sp. DY32-46 isolated from seawater of Pacific Ocean.</title>
        <authorList>
            <person name="Xu L."/>
            <person name="Wu Y.-H."/>
            <person name="Xu X.-W."/>
        </authorList>
    </citation>
    <scope>NUCLEOTIDE SEQUENCE [LARGE SCALE GENOMIC DNA]</scope>
    <source>
        <strain evidence="2 3">DY32-46</strain>
    </source>
</reference>
<evidence type="ECO:0000313" key="2">
    <source>
        <dbReference type="EMBL" id="AXV05224.1"/>
    </source>
</evidence>
<organism evidence="2 3">
    <name type="scientific">Euzebya pacifica</name>
    <dbReference type="NCBI Taxonomy" id="1608957"/>
    <lineage>
        <taxon>Bacteria</taxon>
        <taxon>Bacillati</taxon>
        <taxon>Actinomycetota</taxon>
        <taxon>Nitriliruptoria</taxon>
        <taxon>Euzebyales</taxon>
    </lineage>
</organism>
<dbReference type="RefSeq" id="WP_114590058.1">
    <property type="nucleotide sequence ID" value="NZ_CAXIBR010000025.1"/>
</dbReference>
<dbReference type="Proteomes" id="UP000264006">
    <property type="component" value="Chromosome"/>
</dbReference>
<dbReference type="KEGG" id="euz:DVS28_a0517"/>
<proteinExistence type="predicted"/>